<accession>I3UCX6</accession>
<proteinExistence type="predicted"/>
<sequence length="142" mass="16619">MAKNPVDFTDQKIKERLDIWTALSEIFVNVEQTQEEFDQHLDIIARNVAPMGYSLESLNNIIVNEIGPLFIKNFSILNPLPETDFWTREQVETIMKQFRAQRNTLDGRAQRLFMKDPLKNPTVSRRWKGLQERLTKLGVTQT</sequence>
<organism evidence="2 3">
    <name type="scientific">Advenella kashmirensis (strain DSM 17095 / LMG 22695 / WT001)</name>
    <name type="common">Tetrathiobacter kashmirensis</name>
    <dbReference type="NCBI Taxonomy" id="1036672"/>
    <lineage>
        <taxon>Bacteria</taxon>
        <taxon>Pseudomonadati</taxon>
        <taxon>Pseudomonadota</taxon>
        <taxon>Betaproteobacteria</taxon>
        <taxon>Burkholderiales</taxon>
        <taxon>Alcaligenaceae</taxon>
    </lineage>
</organism>
<reference evidence="2 3" key="1">
    <citation type="journal article" date="2011" name="J. Bacteriol.">
        <title>Whole-genome shotgun sequencing of the sulfur-oxidizing chemoautotroph Tetrathiobacter kashmirensis.</title>
        <authorList>
            <person name="Ghosh W."/>
            <person name="George A."/>
            <person name="Agarwal A."/>
            <person name="Raj P."/>
            <person name="Alam M."/>
            <person name="Pyne P."/>
            <person name="Das Gupta S.K."/>
        </authorList>
    </citation>
    <scope>NUCLEOTIDE SEQUENCE [LARGE SCALE GENOMIC DNA]</scope>
    <source>
        <strain evidence="2 3">WT001</strain>
    </source>
</reference>
<dbReference type="AlphaFoldDB" id="I3UCX6"/>
<dbReference type="HOGENOM" id="CLU_1811689_0_0_4"/>
<gene>
    <name evidence="2" type="ordered locus">TKWG_13900</name>
</gene>
<reference evidence="3" key="2">
    <citation type="journal article" date="2013" name="PLoS ONE">
        <title>Genome implosion elicits host-confinement in Alcaligenaceae: evidence from the comparative genomics of Tetrathiobacter kashmirensis, a pathogen in the making.</title>
        <authorList>
            <person name="Ghosh W."/>
            <person name="Alam M."/>
            <person name="Roy C."/>
            <person name="Pyne P."/>
            <person name="George A."/>
            <person name="Chakraborty R."/>
            <person name="Majumder S."/>
            <person name="Agarwal A."/>
            <person name="Chakraborty S."/>
            <person name="Majumdar S."/>
            <person name="Gupta S.K."/>
        </authorList>
    </citation>
    <scope>NUCLEOTIDE SEQUENCE [LARGE SCALE GENOMIC DNA]</scope>
    <source>
        <strain evidence="3">WT001</strain>
    </source>
</reference>
<evidence type="ECO:0000313" key="3">
    <source>
        <dbReference type="Proteomes" id="UP000005267"/>
    </source>
</evidence>
<dbReference type="Pfam" id="PF23296">
    <property type="entry name" value="DUF7079"/>
    <property type="match status" value="1"/>
</dbReference>
<dbReference type="InterPro" id="IPR055507">
    <property type="entry name" value="DUF7079"/>
</dbReference>
<evidence type="ECO:0000313" key="2">
    <source>
        <dbReference type="EMBL" id="AFK62864.1"/>
    </source>
</evidence>
<protein>
    <recommendedName>
        <fullName evidence="1">DUF7079 domain-containing protein</fullName>
    </recommendedName>
</protein>
<keyword evidence="3" id="KW-1185">Reference proteome</keyword>
<dbReference type="RefSeq" id="WP_014750955.1">
    <property type="nucleotide sequence ID" value="NC_017964.1"/>
</dbReference>
<dbReference type="EMBL" id="CP003555">
    <property type="protein sequence ID" value="AFK62864.1"/>
    <property type="molecule type" value="Genomic_DNA"/>
</dbReference>
<feature type="domain" description="DUF7079" evidence="1">
    <location>
        <begin position="15"/>
        <end position="132"/>
    </location>
</feature>
<dbReference type="Proteomes" id="UP000005267">
    <property type="component" value="Chromosome"/>
</dbReference>
<dbReference type="OrthoDB" id="8684941at2"/>
<evidence type="ECO:0000259" key="1">
    <source>
        <dbReference type="Pfam" id="PF23296"/>
    </source>
</evidence>
<dbReference type="KEGG" id="aka:TKWG_13900"/>
<name>I3UCX6_ADVKW</name>